<dbReference type="GO" id="GO:0004525">
    <property type="term" value="F:ribonuclease III activity"/>
    <property type="evidence" value="ECO:0007669"/>
    <property type="project" value="InterPro"/>
</dbReference>
<protein>
    <recommendedName>
        <fullName evidence="2">RNase III domain-containing protein</fullName>
    </recommendedName>
</protein>
<dbReference type="GO" id="GO:0006396">
    <property type="term" value="P:RNA processing"/>
    <property type="evidence" value="ECO:0007669"/>
    <property type="project" value="InterPro"/>
</dbReference>
<keyword evidence="4" id="KW-1185">Reference proteome</keyword>
<gene>
    <name evidence="3" type="ORF">FOMPIDRAFT_57952</name>
</gene>
<dbReference type="EMBL" id="KE504131">
    <property type="protein sequence ID" value="EPT03253.1"/>
    <property type="molecule type" value="Genomic_DNA"/>
</dbReference>
<organism evidence="3 4">
    <name type="scientific">Fomitopsis schrenkii</name>
    <name type="common">Brown rot fungus</name>
    <dbReference type="NCBI Taxonomy" id="2126942"/>
    <lineage>
        <taxon>Eukaryota</taxon>
        <taxon>Fungi</taxon>
        <taxon>Dikarya</taxon>
        <taxon>Basidiomycota</taxon>
        <taxon>Agaricomycotina</taxon>
        <taxon>Agaricomycetes</taxon>
        <taxon>Polyporales</taxon>
        <taxon>Fomitopsis</taxon>
    </lineage>
</organism>
<dbReference type="GO" id="GO:0005762">
    <property type="term" value="C:mitochondrial large ribosomal subunit"/>
    <property type="evidence" value="ECO:0007669"/>
    <property type="project" value="InterPro"/>
</dbReference>
<accession>S8EG45</accession>
<dbReference type="PANTHER" id="PTHR28160">
    <property type="entry name" value="54S RIBOSOMAL PROTEIN L15, MITOCHONDRIAL"/>
    <property type="match status" value="1"/>
</dbReference>
<dbReference type="GO" id="GO:0003735">
    <property type="term" value="F:structural constituent of ribosome"/>
    <property type="evidence" value="ECO:0007669"/>
    <property type="project" value="InterPro"/>
</dbReference>
<dbReference type="PANTHER" id="PTHR28160:SF1">
    <property type="entry name" value="LARGE RIBOSOMAL SUBUNIT PROTEIN ML57"/>
    <property type="match status" value="1"/>
</dbReference>
<dbReference type="InterPro" id="IPR040030">
    <property type="entry name" value="Ribosomal_mL57"/>
</dbReference>
<dbReference type="STRING" id="743788.S8EG45"/>
<dbReference type="GO" id="GO:0032543">
    <property type="term" value="P:mitochondrial translation"/>
    <property type="evidence" value="ECO:0007669"/>
    <property type="project" value="InterPro"/>
</dbReference>
<sequence length="230" mass="25296">MQQFRSFVAAQAQIQQRTLPAQPTGRRAASTSGPSFTRQDVAVNPEEHLNSLFAPLKFPAELADRMLTHGSHSSAKVRHNARLSFMGRRVMQFYLLALLDSSPSLRADHEFDHLSEHTLNTYILGEHVAAAWRLGDVLKWSPPSKTLSGHTPKNVGLYKVLGGAVEAIVGGVNHQFGGVVSQRLFHTRVLPHLLLPGTSQGLNDEFHKHAMTICEQFGGPRANLLVKSAQ</sequence>
<dbReference type="HOGENOM" id="CLU_073894_1_0_1"/>
<dbReference type="eggNOG" id="ENOG502SE0R">
    <property type="taxonomic scope" value="Eukaryota"/>
</dbReference>
<feature type="region of interest" description="Disordered" evidence="1">
    <location>
        <begin position="15"/>
        <end position="37"/>
    </location>
</feature>
<feature type="domain" description="RNase III" evidence="2">
    <location>
        <begin position="61"/>
        <end position="192"/>
    </location>
</feature>
<evidence type="ECO:0000313" key="4">
    <source>
        <dbReference type="Proteomes" id="UP000015241"/>
    </source>
</evidence>
<dbReference type="Proteomes" id="UP000015241">
    <property type="component" value="Unassembled WGS sequence"/>
</dbReference>
<dbReference type="OrthoDB" id="2281895at2759"/>
<proteinExistence type="predicted"/>
<dbReference type="Gene3D" id="1.10.1520.10">
    <property type="entry name" value="Ribonuclease III domain"/>
    <property type="match status" value="1"/>
</dbReference>
<name>S8EG45_FOMSC</name>
<dbReference type="Pfam" id="PF14622">
    <property type="entry name" value="Ribonucleas_3_3"/>
    <property type="match status" value="1"/>
</dbReference>
<evidence type="ECO:0000313" key="3">
    <source>
        <dbReference type="EMBL" id="EPT03253.1"/>
    </source>
</evidence>
<dbReference type="InterPro" id="IPR036389">
    <property type="entry name" value="RNase_III_sf"/>
</dbReference>
<dbReference type="AlphaFoldDB" id="S8EG45"/>
<dbReference type="SUPFAM" id="SSF69065">
    <property type="entry name" value="RNase III domain-like"/>
    <property type="match status" value="1"/>
</dbReference>
<dbReference type="InterPro" id="IPR000999">
    <property type="entry name" value="RNase_III_dom"/>
</dbReference>
<evidence type="ECO:0000259" key="2">
    <source>
        <dbReference type="Pfam" id="PF14622"/>
    </source>
</evidence>
<reference evidence="3 4" key="1">
    <citation type="journal article" date="2012" name="Science">
        <title>The Paleozoic origin of enzymatic lignin decomposition reconstructed from 31 fungal genomes.</title>
        <authorList>
            <person name="Floudas D."/>
            <person name="Binder M."/>
            <person name="Riley R."/>
            <person name="Barry K."/>
            <person name="Blanchette R.A."/>
            <person name="Henrissat B."/>
            <person name="Martinez A.T."/>
            <person name="Otillar R."/>
            <person name="Spatafora J.W."/>
            <person name="Yadav J.S."/>
            <person name="Aerts A."/>
            <person name="Benoit I."/>
            <person name="Boyd A."/>
            <person name="Carlson A."/>
            <person name="Copeland A."/>
            <person name="Coutinho P.M."/>
            <person name="de Vries R.P."/>
            <person name="Ferreira P."/>
            <person name="Findley K."/>
            <person name="Foster B."/>
            <person name="Gaskell J."/>
            <person name="Glotzer D."/>
            <person name="Gorecki P."/>
            <person name="Heitman J."/>
            <person name="Hesse C."/>
            <person name="Hori C."/>
            <person name="Igarashi K."/>
            <person name="Jurgens J.A."/>
            <person name="Kallen N."/>
            <person name="Kersten P."/>
            <person name="Kohler A."/>
            <person name="Kuees U."/>
            <person name="Kumar T.K.A."/>
            <person name="Kuo A."/>
            <person name="LaButti K."/>
            <person name="Larrondo L.F."/>
            <person name="Lindquist E."/>
            <person name="Ling A."/>
            <person name="Lombard V."/>
            <person name="Lucas S."/>
            <person name="Lundell T."/>
            <person name="Martin R."/>
            <person name="McLaughlin D.J."/>
            <person name="Morgenstern I."/>
            <person name="Morin E."/>
            <person name="Murat C."/>
            <person name="Nagy L.G."/>
            <person name="Nolan M."/>
            <person name="Ohm R.A."/>
            <person name="Patyshakuliyeva A."/>
            <person name="Rokas A."/>
            <person name="Ruiz-Duenas F.J."/>
            <person name="Sabat G."/>
            <person name="Salamov A."/>
            <person name="Samejima M."/>
            <person name="Schmutz J."/>
            <person name="Slot J.C."/>
            <person name="St John F."/>
            <person name="Stenlid J."/>
            <person name="Sun H."/>
            <person name="Sun S."/>
            <person name="Syed K."/>
            <person name="Tsang A."/>
            <person name="Wiebenga A."/>
            <person name="Young D."/>
            <person name="Pisabarro A."/>
            <person name="Eastwood D.C."/>
            <person name="Martin F."/>
            <person name="Cullen D."/>
            <person name="Grigoriev I.V."/>
            <person name="Hibbett D.S."/>
        </authorList>
    </citation>
    <scope>NUCLEOTIDE SEQUENCE</scope>
    <source>
        <strain evidence="4">FP-58527</strain>
    </source>
</reference>
<evidence type="ECO:0000256" key="1">
    <source>
        <dbReference type="SAM" id="MobiDB-lite"/>
    </source>
</evidence>
<dbReference type="InParanoid" id="S8EG45"/>